<dbReference type="InterPro" id="IPR043708">
    <property type="entry name" value="DUF5648"/>
</dbReference>
<feature type="domain" description="DUF5648" evidence="2">
    <location>
        <begin position="45"/>
        <end position="188"/>
    </location>
</feature>
<name>A0A8H5F9N6_9AGAR</name>
<dbReference type="Proteomes" id="UP000567179">
    <property type="component" value="Unassembled WGS sequence"/>
</dbReference>
<evidence type="ECO:0000256" key="1">
    <source>
        <dbReference type="SAM" id="SignalP"/>
    </source>
</evidence>
<dbReference type="Pfam" id="PF18885">
    <property type="entry name" value="DUF5648"/>
    <property type="match status" value="1"/>
</dbReference>
<reference evidence="3 4" key="1">
    <citation type="journal article" date="2020" name="ISME J.">
        <title>Uncovering the hidden diversity of litter-decomposition mechanisms in mushroom-forming fungi.</title>
        <authorList>
            <person name="Floudas D."/>
            <person name="Bentzer J."/>
            <person name="Ahren D."/>
            <person name="Johansson T."/>
            <person name="Persson P."/>
            <person name="Tunlid A."/>
        </authorList>
    </citation>
    <scope>NUCLEOTIDE SEQUENCE [LARGE SCALE GENOMIC DNA]</scope>
    <source>
        <strain evidence="3 4">CBS 101986</strain>
    </source>
</reference>
<evidence type="ECO:0000259" key="2">
    <source>
        <dbReference type="Pfam" id="PF18885"/>
    </source>
</evidence>
<accession>A0A8H5F9N6</accession>
<dbReference type="OrthoDB" id="9971254at2759"/>
<evidence type="ECO:0000313" key="3">
    <source>
        <dbReference type="EMBL" id="KAF5328874.1"/>
    </source>
</evidence>
<keyword evidence="4" id="KW-1185">Reference proteome</keyword>
<dbReference type="AlphaFoldDB" id="A0A8H5F9N6"/>
<feature type="signal peptide" evidence="1">
    <location>
        <begin position="1"/>
        <end position="21"/>
    </location>
</feature>
<organism evidence="3 4">
    <name type="scientific">Psilocybe cf. subviscida</name>
    <dbReference type="NCBI Taxonomy" id="2480587"/>
    <lineage>
        <taxon>Eukaryota</taxon>
        <taxon>Fungi</taxon>
        <taxon>Dikarya</taxon>
        <taxon>Basidiomycota</taxon>
        <taxon>Agaricomycotina</taxon>
        <taxon>Agaricomycetes</taxon>
        <taxon>Agaricomycetidae</taxon>
        <taxon>Agaricales</taxon>
        <taxon>Agaricineae</taxon>
        <taxon>Strophariaceae</taxon>
        <taxon>Psilocybe</taxon>
    </lineage>
</organism>
<evidence type="ECO:0000313" key="4">
    <source>
        <dbReference type="Proteomes" id="UP000567179"/>
    </source>
</evidence>
<dbReference type="EMBL" id="JAACJJ010000003">
    <property type="protein sequence ID" value="KAF5328874.1"/>
    <property type="molecule type" value="Genomic_DNA"/>
</dbReference>
<proteinExistence type="predicted"/>
<gene>
    <name evidence="3" type="ORF">D9619_011455</name>
</gene>
<feature type="chain" id="PRO_5034694996" description="DUF5648 domain-containing protein" evidence="1">
    <location>
        <begin position="22"/>
        <end position="191"/>
    </location>
</feature>
<sequence length="191" mass="20090">MRGQFVALSALALTFSSGVLASPLQTRATCADTTLAETIVQGFSPRFSAHTLDTLTGIVDKDSTLSNDWQIQSQPFKAWTNAQSGTSAVPLFKLSWSPLTGGQDWKFVLGGATASSPPTPPSGWTLVTLNGVPVIPAWVYATQVCGSVPLYSVANSGSSDHWYTTSLKEKSSFVAAGWADEGVVAYVLSPA</sequence>
<keyword evidence="1" id="KW-0732">Signal</keyword>
<protein>
    <recommendedName>
        <fullName evidence="2">DUF5648 domain-containing protein</fullName>
    </recommendedName>
</protein>
<comment type="caution">
    <text evidence="3">The sequence shown here is derived from an EMBL/GenBank/DDBJ whole genome shotgun (WGS) entry which is preliminary data.</text>
</comment>